<protein>
    <recommendedName>
        <fullName evidence="4">DUF1146 domain-containing protein</fullName>
    </recommendedName>
</protein>
<keyword evidence="1" id="KW-0472">Membrane</keyword>
<dbReference type="EMBL" id="WJNH01000007">
    <property type="protein sequence ID" value="MRG86919.1"/>
    <property type="molecule type" value="Genomic_DNA"/>
</dbReference>
<gene>
    <name evidence="2" type="ORF">GH754_11425</name>
</gene>
<evidence type="ECO:0000313" key="2">
    <source>
        <dbReference type="EMBL" id="MRG86919.1"/>
    </source>
</evidence>
<keyword evidence="1" id="KW-0812">Transmembrane</keyword>
<comment type="caution">
    <text evidence="2">The sequence shown here is derived from an EMBL/GenBank/DDBJ whole genome shotgun (WGS) entry which is preliminary data.</text>
</comment>
<evidence type="ECO:0000313" key="3">
    <source>
        <dbReference type="Proteomes" id="UP000480185"/>
    </source>
</evidence>
<keyword evidence="3" id="KW-1185">Reference proteome</keyword>
<dbReference type="RefSeq" id="WP_323741985.1">
    <property type="nucleotide sequence ID" value="NZ_WJNH01000007.1"/>
</dbReference>
<evidence type="ECO:0000256" key="1">
    <source>
        <dbReference type="SAM" id="Phobius"/>
    </source>
</evidence>
<accession>A0A6G1X7K9</accession>
<dbReference type="Proteomes" id="UP000480185">
    <property type="component" value="Unassembled WGS sequence"/>
</dbReference>
<reference evidence="2 3" key="1">
    <citation type="submission" date="2019-11" db="EMBL/GenBank/DDBJ databases">
        <authorList>
            <person name="Li J."/>
        </authorList>
    </citation>
    <scope>NUCLEOTIDE SEQUENCE [LARGE SCALE GENOMIC DNA]</scope>
    <source>
        <strain evidence="2 3">J4</strain>
    </source>
</reference>
<feature type="transmembrane region" description="Helical" evidence="1">
    <location>
        <begin position="37"/>
        <end position="59"/>
    </location>
</feature>
<evidence type="ECO:0008006" key="4">
    <source>
        <dbReference type="Google" id="ProtNLM"/>
    </source>
</evidence>
<proteinExistence type="predicted"/>
<feature type="transmembrane region" description="Helical" evidence="1">
    <location>
        <begin position="6"/>
        <end position="25"/>
    </location>
</feature>
<keyword evidence="1" id="KW-1133">Transmembrane helix</keyword>
<dbReference type="AlphaFoldDB" id="A0A6G1X7K9"/>
<name>A0A6G1X7K9_9BACI</name>
<sequence>MTLFYVPFAIFILYVFNSLTHSFCVKSEMNNEKSHRVFRTINISITILLISSYIEVLYLG</sequence>
<organism evidence="2 3">
    <name type="scientific">Salinibacillus xinjiangensis</name>
    <dbReference type="NCBI Taxonomy" id="1229268"/>
    <lineage>
        <taxon>Bacteria</taxon>
        <taxon>Bacillati</taxon>
        <taxon>Bacillota</taxon>
        <taxon>Bacilli</taxon>
        <taxon>Bacillales</taxon>
        <taxon>Bacillaceae</taxon>
        <taxon>Salinibacillus</taxon>
    </lineage>
</organism>